<organism evidence="2 3">
    <name type="scientific">Elysia crispata</name>
    <name type="common">lettuce slug</name>
    <dbReference type="NCBI Taxonomy" id="231223"/>
    <lineage>
        <taxon>Eukaryota</taxon>
        <taxon>Metazoa</taxon>
        <taxon>Spiralia</taxon>
        <taxon>Lophotrochozoa</taxon>
        <taxon>Mollusca</taxon>
        <taxon>Gastropoda</taxon>
        <taxon>Heterobranchia</taxon>
        <taxon>Euthyneura</taxon>
        <taxon>Panpulmonata</taxon>
        <taxon>Sacoglossa</taxon>
        <taxon>Placobranchoidea</taxon>
        <taxon>Plakobranchidae</taxon>
        <taxon>Elysia</taxon>
    </lineage>
</organism>
<accession>A0AAE0ZMP3</accession>
<keyword evidence="3" id="KW-1185">Reference proteome</keyword>
<name>A0AAE0ZMP3_9GAST</name>
<feature type="compositionally biased region" description="Acidic residues" evidence="1">
    <location>
        <begin position="79"/>
        <end position="90"/>
    </location>
</feature>
<evidence type="ECO:0000313" key="3">
    <source>
        <dbReference type="Proteomes" id="UP001283361"/>
    </source>
</evidence>
<dbReference type="AlphaFoldDB" id="A0AAE0ZMP3"/>
<proteinExistence type="predicted"/>
<dbReference type="EMBL" id="JAWDGP010003693">
    <property type="protein sequence ID" value="KAK3771626.1"/>
    <property type="molecule type" value="Genomic_DNA"/>
</dbReference>
<sequence length="124" mass="13350">MASSKCDQESAASSTLESPSLTQDTNKVHDLVRQFAAAQTQLWQLASMDGYINVDDAVQTADKMSLTDIATSVQTPIEDNGEDDEDDDEPVLPQVSSKAVIQALAQVRTFLMQQGESTASNKAL</sequence>
<dbReference type="Proteomes" id="UP001283361">
    <property type="component" value="Unassembled WGS sequence"/>
</dbReference>
<comment type="caution">
    <text evidence="2">The sequence shown here is derived from an EMBL/GenBank/DDBJ whole genome shotgun (WGS) entry which is preliminary data.</text>
</comment>
<feature type="region of interest" description="Disordered" evidence="1">
    <location>
        <begin position="70"/>
        <end position="91"/>
    </location>
</feature>
<gene>
    <name evidence="2" type="ORF">RRG08_047883</name>
</gene>
<evidence type="ECO:0000256" key="1">
    <source>
        <dbReference type="SAM" id="MobiDB-lite"/>
    </source>
</evidence>
<reference evidence="2" key="1">
    <citation type="journal article" date="2023" name="G3 (Bethesda)">
        <title>A reference genome for the long-term kleptoplast-retaining sea slug Elysia crispata morphotype clarki.</title>
        <authorList>
            <person name="Eastman K.E."/>
            <person name="Pendleton A.L."/>
            <person name="Shaikh M.A."/>
            <person name="Suttiyut T."/>
            <person name="Ogas R."/>
            <person name="Tomko P."/>
            <person name="Gavelis G."/>
            <person name="Widhalm J.R."/>
            <person name="Wisecaver J.H."/>
        </authorList>
    </citation>
    <scope>NUCLEOTIDE SEQUENCE</scope>
    <source>
        <strain evidence="2">ECLA1</strain>
    </source>
</reference>
<protein>
    <submittedName>
        <fullName evidence="2">Uncharacterized protein</fullName>
    </submittedName>
</protein>
<feature type="region of interest" description="Disordered" evidence="1">
    <location>
        <begin position="1"/>
        <end position="23"/>
    </location>
</feature>
<evidence type="ECO:0000313" key="2">
    <source>
        <dbReference type="EMBL" id="KAK3771626.1"/>
    </source>
</evidence>